<name>A0A3T0E8L2_9PROT</name>
<dbReference type="InterPro" id="IPR009305">
    <property type="entry name" value="Mpo1-like"/>
</dbReference>
<gene>
    <name evidence="1" type="ORF">X907_1196</name>
</gene>
<proteinExistence type="predicted"/>
<dbReference type="EMBL" id="CP018911">
    <property type="protein sequence ID" value="AZU03733.1"/>
    <property type="molecule type" value="Genomic_DNA"/>
</dbReference>
<evidence type="ECO:0000313" key="1">
    <source>
        <dbReference type="EMBL" id="AZU03733.1"/>
    </source>
</evidence>
<dbReference type="PANTHER" id="PTHR34205:SF2">
    <property type="entry name" value="DUF962 DOMAIN-CONTAINING PROTEIN"/>
    <property type="match status" value="1"/>
</dbReference>
<accession>A0A3T0E8L2</accession>
<reference evidence="1 2" key="1">
    <citation type="submission" date="2016-12" db="EMBL/GenBank/DDBJ databases">
        <title>The genome of dimorphic prosthecate Glycocaulis alkaliphilus 6b-8t, isolated from crude oil dictates its adaptability in petroleum environments.</title>
        <authorList>
            <person name="Wu X.-L."/>
            <person name="Geng S."/>
        </authorList>
    </citation>
    <scope>NUCLEOTIDE SEQUENCE [LARGE SCALE GENOMIC DNA]</scope>
    <source>
        <strain evidence="1 2">6B-8</strain>
    </source>
</reference>
<keyword evidence="2" id="KW-1185">Reference proteome</keyword>
<sequence length="128" mass="14796">MSDTHDNPDMVDGRYTSFSAFFPFYLREHAIPATRYWHFVGTVLAPVVLVWALATQTWWALLLVPVTGYFFAWVSHAFIERNKPATFTYPLWSLIGDYKMFWLWVSGRLDAELEKAGVTDHPHARQGA</sequence>
<dbReference type="Pfam" id="PF06127">
    <property type="entry name" value="Mpo1-like"/>
    <property type="match status" value="1"/>
</dbReference>
<dbReference type="KEGG" id="gak:X907_1196"/>
<organism evidence="1 2">
    <name type="scientific">Glycocaulis alkaliphilus</name>
    <dbReference type="NCBI Taxonomy" id="1434191"/>
    <lineage>
        <taxon>Bacteria</taxon>
        <taxon>Pseudomonadati</taxon>
        <taxon>Pseudomonadota</taxon>
        <taxon>Alphaproteobacteria</taxon>
        <taxon>Maricaulales</taxon>
        <taxon>Maricaulaceae</taxon>
        <taxon>Glycocaulis</taxon>
    </lineage>
</organism>
<evidence type="ECO:0000313" key="2">
    <source>
        <dbReference type="Proteomes" id="UP000286954"/>
    </source>
</evidence>
<dbReference type="RefSeq" id="WP_233352546.1">
    <property type="nucleotide sequence ID" value="NZ_BMFB01000005.1"/>
</dbReference>
<dbReference type="Proteomes" id="UP000286954">
    <property type="component" value="Chromosome"/>
</dbReference>
<protein>
    <submittedName>
        <fullName evidence="1">Uncharacterized protein</fullName>
    </submittedName>
</protein>
<dbReference type="AlphaFoldDB" id="A0A3T0E8L2"/>
<dbReference type="PANTHER" id="PTHR34205">
    <property type="entry name" value="TRANSMEMBRANE PROTEIN"/>
    <property type="match status" value="1"/>
</dbReference>